<comment type="function">
    <text evidence="1 9">May be involved in recombinational repair of damaged DNA.</text>
</comment>
<dbReference type="STRING" id="681398.PJIAN_1221"/>
<dbReference type="OrthoDB" id="9806954at2"/>
<evidence type="ECO:0000313" key="13">
    <source>
        <dbReference type="Proteomes" id="UP000076586"/>
    </source>
</evidence>
<dbReference type="PIRSF" id="PIRSF003128">
    <property type="entry name" value="RecN"/>
    <property type="match status" value="1"/>
</dbReference>
<keyword evidence="13" id="KW-1185">Reference proteome</keyword>
<evidence type="ECO:0000256" key="7">
    <source>
        <dbReference type="ARBA" id="ARBA00023204"/>
    </source>
</evidence>
<keyword evidence="7 9" id="KW-0234">DNA repair</keyword>
<sequence>MITSLHIENYVLISNLDIQFQSGFSVITGETGAGKSIILGALGLILGQRADSKTIKNGASKCIIEGSFRIGDYNLQEFFTQNDLDYDNECLIRREISGNGKSRSFINDTPVGLQQLKELGDKLIDIHSQHQNLLLSNDSFQLQVVDTIAKSSQESITYQKKYFDHKRCTQELSILKASALQQKAESDFLQFQFSQLNEAQLMAGEQEQQEQELQLLSHAEEIKTELSKAAYLIDDENGSAMPPLKEALMALRHAEKIYPQSSEWMQRLDSCIIELKDLATEIHKTQENIDVDPAKAEQIKQRLDLLYTLEQKHRVASVEELIELREKFDGQLQQIESLDDKIEHLEKEATKLHNEMLEAGAKLTQKRKAAFPLIEKHLISQLRQLGMPEIRFEVRLTPRLDWSVTGNDDIQFYFSANKNSQLQPVAQTASGGEISRVMISLKSLIASAKSLPTIIFDEIDMGISGEVANSMSLIMKTLGTYMQVIAITHLPQIAAQGSSHYKVFKSNQNDSTETSIKQLTNEERVTEIAGMLSGNSISQAAIENAKQLLSVTA</sequence>
<evidence type="ECO:0000256" key="4">
    <source>
        <dbReference type="ARBA" id="ARBA00022741"/>
    </source>
</evidence>
<evidence type="ECO:0000256" key="3">
    <source>
        <dbReference type="ARBA" id="ARBA00021315"/>
    </source>
</evidence>
<comment type="caution">
    <text evidence="12">The sequence shown here is derived from an EMBL/GenBank/DDBJ whole genome shotgun (WGS) entry which is preliminary data.</text>
</comment>
<dbReference type="GO" id="GO:0043590">
    <property type="term" value="C:bacterial nucleoid"/>
    <property type="evidence" value="ECO:0007669"/>
    <property type="project" value="TreeGrafter"/>
</dbReference>
<dbReference type="RefSeq" id="WP_068701211.1">
    <property type="nucleotide sequence ID" value="NZ_BDCR01000001.1"/>
</dbReference>
<dbReference type="GO" id="GO:0006281">
    <property type="term" value="P:DNA repair"/>
    <property type="evidence" value="ECO:0007669"/>
    <property type="project" value="UniProtKB-KW"/>
</dbReference>
<organism evidence="12 13">
    <name type="scientific">Paludibacter jiangxiensis</name>
    <dbReference type="NCBI Taxonomy" id="681398"/>
    <lineage>
        <taxon>Bacteria</taxon>
        <taxon>Pseudomonadati</taxon>
        <taxon>Bacteroidota</taxon>
        <taxon>Bacteroidia</taxon>
        <taxon>Bacteroidales</taxon>
        <taxon>Paludibacteraceae</taxon>
        <taxon>Paludibacter</taxon>
    </lineage>
</organism>
<dbReference type="Pfam" id="PF02463">
    <property type="entry name" value="SMC_N"/>
    <property type="match status" value="1"/>
</dbReference>
<evidence type="ECO:0000256" key="1">
    <source>
        <dbReference type="ARBA" id="ARBA00003618"/>
    </source>
</evidence>
<evidence type="ECO:0000256" key="5">
    <source>
        <dbReference type="ARBA" id="ARBA00022763"/>
    </source>
</evidence>
<reference evidence="13" key="2">
    <citation type="journal article" date="2017" name="Genome Announc.">
        <title>Draft genome sequence of Paludibacter jiangxiensis NM7(T), a propionate-producing fermentative bacterium.</title>
        <authorList>
            <person name="Qiu Y.-L."/>
            <person name="Tourlousse D.M."/>
            <person name="Matsuura N."/>
            <person name="Ohashi A."/>
            <person name="Sekiguchi Y."/>
        </authorList>
    </citation>
    <scope>NUCLEOTIDE SEQUENCE [LARGE SCALE GENOMIC DNA]</scope>
    <source>
        <strain evidence="13">NM7</strain>
    </source>
</reference>
<accession>A0A170YAK8</accession>
<dbReference type="PANTHER" id="PTHR11059:SF0">
    <property type="entry name" value="DNA REPAIR PROTEIN RECN"/>
    <property type="match status" value="1"/>
</dbReference>
<dbReference type="FunFam" id="3.40.50.300:FF:000319">
    <property type="entry name" value="DNA repair protein RecN"/>
    <property type="match status" value="1"/>
</dbReference>
<dbReference type="GO" id="GO:0005524">
    <property type="term" value="F:ATP binding"/>
    <property type="evidence" value="ECO:0007669"/>
    <property type="project" value="UniProtKB-KW"/>
</dbReference>
<feature type="domain" description="RecF/RecN/SMC N-terminal" evidence="11">
    <location>
        <begin position="2"/>
        <end position="509"/>
    </location>
</feature>
<dbReference type="PANTHER" id="PTHR11059">
    <property type="entry name" value="DNA REPAIR PROTEIN RECN"/>
    <property type="match status" value="1"/>
</dbReference>
<dbReference type="AlphaFoldDB" id="A0A170YAK8"/>
<dbReference type="GO" id="GO:0006310">
    <property type="term" value="P:DNA recombination"/>
    <property type="evidence" value="ECO:0007669"/>
    <property type="project" value="InterPro"/>
</dbReference>
<dbReference type="InterPro" id="IPR004604">
    <property type="entry name" value="DNA_recomb/repair_RecN"/>
</dbReference>
<keyword evidence="4" id="KW-0547">Nucleotide-binding</keyword>
<feature type="coiled-coil region" evidence="10">
    <location>
        <begin position="318"/>
        <end position="362"/>
    </location>
</feature>
<evidence type="ECO:0000313" key="12">
    <source>
        <dbReference type="EMBL" id="GAT61641.1"/>
    </source>
</evidence>
<dbReference type="InterPro" id="IPR003395">
    <property type="entry name" value="RecF/RecN/SMC_N"/>
</dbReference>
<evidence type="ECO:0000256" key="2">
    <source>
        <dbReference type="ARBA" id="ARBA00009441"/>
    </source>
</evidence>
<keyword evidence="6" id="KW-0067">ATP-binding</keyword>
<dbReference type="NCBIfam" id="TIGR00634">
    <property type="entry name" value="recN"/>
    <property type="match status" value="1"/>
</dbReference>
<protein>
    <recommendedName>
        <fullName evidence="3 9">DNA repair protein RecN</fullName>
    </recommendedName>
    <alternativeName>
        <fullName evidence="8 9">Recombination protein N</fullName>
    </alternativeName>
</protein>
<evidence type="ECO:0000256" key="10">
    <source>
        <dbReference type="SAM" id="Coils"/>
    </source>
</evidence>
<gene>
    <name evidence="12" type="ORF">PJIAN_1221</name>
</gene>
<dbReference type="InterPro" id="IPR027417">
    <property type="entry name" value="P-loop_NTPase"/>
</dbReference>
<dbReference type="Proteomes" id="UP000076586">
    <property type="component" value="Unassembled WGS sequence"/>
</dbReference>
<comment type="similarity">
    <text evidence="2 9">Belongs to the RecN family.</text>
</comment>
<evidence type="ECO:0000256" key="8">
    <source>
        <dbReference type="ARBA" id="ARBA00033408"/>
    </source>
</evidence>
<reference evidence="13" key="1">
    <citation type="submission" date="2016-04" db="EMBL/GenBank/DDBJ databases">
        <title>Draft genome sequence of Paludibacter jiangxiensis strain NM7.</title>
        <authorList>
            <person name="Qiu Y."/>
            <person name="Matsuura N."/>
            <person name="Ohashi A."/>
            <person name="Tourlousse M.D."/>
            <person name="Sekiguchi Y."/>
        </authorList>
    </citation>
    <scope>NUCLEOTIDE SEQUENCE [LARGE SCALE GENOMIC DNA]</scope>
    <source>
        <strain evidence="13">NM7</strain>
    </source>
</reference>
<evidence type="ECO:0000256" key="6">
    <source>
        <dbReference type="ARBA" id="ARBA00022840"/>
    </source>
</evidence>
<dbReference type="GO" id="GO:0009432">
    <property type="term" value="P:SOS response"/>
    <property type="evidence" value="ECO:0007669"/>
    <property type="project" value="TreeGrafter"/>
</dbReference>
<proteinExistence type="inferred from homology"/>
<keyword evidence="10" id="KW-0175">Coiled coil</keyword>
<dbReference type="SUPFAM" id="SSF52540">
    <property type="entry name" value="P-loop containing nucleoside triphosphate hydrolases"/>
    <property type="match status" value="1"/>
</dbReference>
<keyword evidence="5 9" id="KW-0227">DNA damage</keyword>
<dbReference type="EMBL" id="BDCR01000001">
    <property type="protein sequence ID" value="GAT61641.1"/>
    <property type="molecule type" value="Genomic_DNA"/>
</dbReference>
<dbReference type="Gene3D" id="3.40.50.300">
    <property type="entry name" value="P-loop containing nucleotide triphosphate hydrolases"/>
    <property type="match status" value="2"/>
</dbReference>
<name>A0A170YAK8_9BACT</name>
<evidence type="ECO:0000256" key="9">
    <source>
        <dbReference type="PIRNR" id="PIRNR003128"/>
    </source>
</evidence>
<dbReference type="CDD" id="cd03241">
    <property type="entry name" value="ABC_RecN"/>
    <property type="match status" value="2"/>
</dbReference>
<evidence type="ECO:0000259" key="11">
    <source>
        <dbReference type="Pfam" id="PF02463"/>
    </source>
</evidence>